<evidence type="ECO:0008006" key="3">
    <source>
        <dbReference type="Google" id="ProtNLM"/>
    </source>
</evidence>
<protein>
    <recommendedName>
        <fullName evidence="3">DUF4298 domain-containing protein</fullName>
    </recommendedName>
</protein>
<dbReference type="OrthoDB" id="80787at2"/>
<dbReference type="InterPro" id="IPR025384">
    <property type="entry name" value="DUF4298"/>
</dbReference>
<reference evidence="2" key="1">
    <citation type="submission" date="2016-06" db="EMBL/GenBank/DDBJ databases">
        <authorList>
            <person name="de Vries S.P.W."/>
            <person name="Hadjirin N.F."/>
            <person name="Lay E.M."/>
            <person name="Zadoks R.N."/>
            <person name="Peacock S.J."/>
            <person name="Parkhill J."/>
            <person name="Grant A.J."/>
            <person name="Mcdougall S."/>
            <person name="Holmes M.A."/>
        </authorList>
    </citation>
    <scope>NUCLEOTIDE SEQUENCE [LARGE SCALE GENOMIC DNA]</scope>
    <source>
        <strain evidence="2">NZ1587</strain>
    </source>
</reference>
<dbReference type="Proteomes" id="UP000182015">
    <property type="component" value="Unassembled WGS sequence"/>
</dbReference>
<dbReference type="RefSeq" id="WP_071793848.1">
    <property type="nucleotide sequence ID" value="NZ_LZDD01000002.1"/>
</dbReference>
<sequence>MTKDDRELIENLEKAYDYLHPILEKIDDDLDAFENAYQDYLDLRQFHGSTKWFDLFEEDHDKIKSGILSQDQLYNLIVDHNHILGRFFTLSERMYKKL</sequence>
<evidence type="ECO:0000313" key="1">
    <source>
        <dbReference type="EMBL" id="OJF71592.1"/>
    </source>
</evidence>
<gene>
    <name evidence="1" type="ORF">A9Q68_06300</name>
</gene>
<evidence type="ECO:0000313" key="2">
    <source>
        <dbReference type="Proteomes" id="UP000182015"/>
    </source>
</evidence>
<dbReference type="AlphaFoldDB" id="A0A1L8MLF2"/>
<accession>A0A1L8MLF2</accession>
<comment type="caution">
    <text evidence="1">The sequence shown here is derived from an EMBL/GenBank/DDBJ whole genome shotgun (WGS) entry which is preliminary data.</text>
</comment>
<keyword evidence="2" id="KW-1185">Reference proteome</keyword>
<organism evidence="1 2">
    <name type="scientific">Streptococcus bovimastitidis</name>
    <dbReference type="NCBI Taxonomy" id="1856638"/>
    <lineage>
        <taxon>Bacteria</taxon>
        <taxon>Bacillati</taxon>
        <taxon>Bacillota</taxon>
        <taxon>Bacilli</taxon>
        <taxon>Lactobacillales</taxon>
        <taxon>Streptococcaceae</taxon>
        <taxon>Streptococcus</taxon>
    </lineage>
</organism>
<dbReference type="EMBL" id="LZDD01000002">
    <property type="protein sequence ID" value="OJF71592.1"/>
    <property type="molecule type" value="Genomic_DNA"/>
</dbReference>
<proteinExistence type="predicted"/>
<name>A0A1L8MLF2_9STRE</name>
<dbReference type="Pfam" id="PF14131">
    <property type="entry name" value="DUF4298"/>
    <property type="match status" value="1"/>
</dbReference>